<evidence type="ECO:0000313" key="9">
    <source>
        <dbReference type="Proteomes" id="UP000325055"/>
    </source>
</evidence>
<feature type="transmembrane region" description="Helical" evidence="2">
    <location>
        <begin position="39"/>
        <end position="58"/>
    </location>
</feature>
<feature type="transmembrane region" description="Helical" evidence="2">
    <location>
        <begin position="112"/>
        <end position="136"/>
    </location>
</feature>
<dbReference type="PATRIC" id="fig|246787.4.peg.1262"/>
<dbReference type="PANTHER" id="PTHR34220:SF7">
    <property type="entry name" value="SENSOR HISTIDINE KINASE YPDA"/>
    <property type="match status" value="1"/>
</dbReference>
<dbReference type="EMBL" id="VVYW01000013">
    <property type="protein sequence ID" value="KAA5407048.1"/>
    <property type="molecule type" value="Genomic_DNA"/>
</dbReference>
<feature type="transmembrane region" description="Helical" evidence="2">
    <location>
        <begin position="7"/>
        <end position="27"/>
    </location>
</feature>
<feature type="domain" description="Signal transduction histidine kinase internal region" evidence="3">
    <location>
        <begin position="160"/>
        <end position="237"/>
    </location>
</feature>
<dbReference type="Proteomes" id="UP001266995">
    <property type="component" value="Unassembled WGS sequence"/>
</dbReference>
<reference evidence="5 9" key="2">
    <citation type="journal article" date="2019" name="Nat. Med.">
        <title>A library of human gut bacterial isolates paired with longitudinal multiomics data enables mechanistic microbiome research.</title>
        <authorList>
            <person name="Poyet M."/>
            <person name="Groussin M."/>
            <person name="Gibbons S.M."/>
            <person name="Avila-Pacheco J."/>
            <person name="Jiang X."/>
            <person name="Kearney S.M."/>
            <person name="Perrotta A.R."/>
            <person name="Berdy B."/>
            <person name="Zhao S."/>
            <person name="Lieberman T.D."/>
            <person name="Swanson P.K."/>
            <person name="Smith M."/>
            <person name="Roesemann S."/>
            <person name="Alexander J.E."/>
            <person name="Rich S.A."/>
            <person name="Livny J."/>
            <person name="Vlamakis H."/>
            <person name="Clish C."/>
            <person name="Bullock K."/>
            <person name="Deik A."/>
            <person name="Scott J."/>
            <person name="Pierce K.A."/>
            <person name="Xavier R.J."/>
            <person name="Alm E.J."/>
        </authorList>
    </citation>
    <scope>NUCLEOTIDE SEQUENCE [LARGE SCALE GENOMIC DNA]</scope>
    <source>
        <strain evidence="5 9">BIOML-A7</strain>
    </source>
</reference>
<dbReference type="RefSeq" id="WP_007214696.1">
    <property type="nucleotide sequence ID" value="NZ_CAXKYC010000002.1"/>
</dbReference>
<gene>
    <name evidence="4" type="primary">ypdA_2</name>
    <name evidence="4" type="ORF">BcellWH2_01224</name>
    <name evidence="5" type="ORF">F2Y86_16030</name>
    <name evidence="6" type="ORF">PZH42_08270</name>
    <name evidence="7" type="ORF">RO785_06185</name>
</gene>
<dbReference type="GO" id="GO:0000155">
    <property type="term" value="F:phosphorelay sensor kinase activity"/>
    <property type="evidence" value="ECO:0007669"/>
    <property type="project" value="InterPro"/>
</dbReference>
<evidence type="ECO:0000256" key="2">
    <source>
        <dbReference type="SAM" id="Phobius"/>
    </source>
</evidence>
<dbReference type="GO" id="GO:0016020">
    <property type="term" value="C:membrane"/>
    <property type="evidence" value="ECO:0007669"/>
    <property type="project" value="InterPro"/>
</dbReference>
<dbReference type="Pfam" id="PF06580">
    <property type="entry name" value="His_kinase"/>
    <property type="match status" value="1"/>
</dbReference>
<evidence type="ECO:0000313" key="6">
    <source>
        <dbReference type="EMBL" id="MDE8694100.1"/>
    </source>
</evidence>
<name>A0A0P0GKU3_9BACE</name>
<keyword evidence="4" id="KW-0418">Kinase</keyword>
<reference evidence="6" key="3">
    <citation type="submission" date="2023-03" db="EMBL/GenBank/DDBJ databases">
        <title>DFI Biobank Strains.</title>
        <authorList>
            <person name="Mostad J."/>
            <person name="Paddock L."/>
            <person name="Medina S."/>
            <person name="Waligurski E."/>
            <person name="Barat B."/>
            <person name="Smith R."/>
            <person name="Burgo V."/>
            <person name="Metcalfe C."/>
            <person name="Woodson C."/>
            <person name="Sundararajan A."/>
            <person name="Ramaswamy R."/>
            <person name="Lin H."/>
            <person name="Pamer E.G."/>
        </authorList>
    </citation>
    <scope>NUCLEOTIDE SEQUENCE</scope>
    <source>
        <strain evidence="6">DFI.9.5</strain>
    </source>
</reference>
<feature type="transmembrane region" description="Helical" evidence="2">
    <location>
        <begin position="79"/>
        <end position="100"/>
    </location>
</feature>
<keyword evidence="2" id="KW-0812">Transmembrane</keyword>
<evidence type="ECO:0000259" key="3">
    <source>
        <dbReference type="Pfam" id="PF06580"/>
    </source>
</evidence>
<evidence type="ECO:0000256" key="1">
    <source>
        <dbReference type="SAM" id="Coils"/>
    </source>
</evidence>
<dbReference type="PANTHER" id="PTHR34220">
    <property type="entry name" value="SENSOR HISTIDINE KINASE YPDA"/>
    <property type="match status" value="1"/>
</dbReference>
<dbReference type="EMBL" id="CP012801">
    <property type="protein sequence ID" value="ALJ58486.1"/>
    <property type="molecule type" value="Genomic_DNA"/>
</dbReference>
<dbReference type="EMBL" id="JARFID010000005">
    <property type="protein sequence ID" value="MDE8694100.1"/>
    <property type="molecule type" value="Genomic_DNA"/>
</dbReference>
<dbReference type="InterPro" id="IPR050640">
    <property type="entry name" value="Bact_2-comp_sensor_kinase"/>
</dbReference>
<keyword evidence="4" id="KW-0808">Transferase</keyword>
<dbReference type="Proteomes" id="UP000061809">
    <property type="component" value="Chromosome"/>
</dbReference>
<dbReference type="EC" id="2.7.13.3" evidence="4"/>
<evidence type="ECO:0000313" key="7">
    <source>
        <dbReference type="EMBL" id="MDT4510567.1"/>
    </source>
</evidence>
<feature type="coiled-coil region" evidence="1">
    <location>
        <begin position="136"/>
        <end position="163"/>
    </location>
</feature>
<dbReference type="KEGG" id="bcel:BcellWH2_01224"/>
<evidence type="ECO:0000313" key="5">
    <source>
        <dbReference type="EMBL" id="KAA5407048.1"/>
    </source>
</evidence>
<dbReference type="Proteomes" id="UP000325055">
    <property type="component" value="Unassembled WGS sequence"/>
</dbReference>
<dbReference type="InterPro" id="IPR010559">
    <property type="entry name" value="Sig_transdc_His_kin_internal"/>
</dbReference>
<proteinExistence type="predicted"/>
<evidence type="ECO:0000313" key="8">
    <source>
        <dbReference type="Proteomes" id="UP000061809"/>
    </source>
</evidence>
<dbReference type="Proteomes" id="UP001221924">
    <property type="component" value="Unassembled WGS sequence"/>
</dbReference>
<reference evidence="4 8" key="1">
    <citation type="journal article" date="2015" name="Science">
        <title>Genetic determinants of in vivo fitness and diet responsiveness in multiple human gut Bacteroides.</title>
        <authorList>
            <person name="Wu M."/>
            <person name="McNulty N.P."/>
            <person name="Rodionov D.A."/>
            <person name="Khoroshkin M.S."/>
            <person name="Griffin N.W."/>
            <person name="Cheng J."/>
            <person name="Latreille P."/>
            <person name="Kerstetter R.A."/>
            <person name="Terrapon N."/>
            <person name="Henrissat B."/>
            <person name="Osterman A.L."/>
            <person name="Gordon J.I."/>
        </authorList>
    </citation>
    <scope>NUCLEOTIDE SEQUENCE [LARGE SCALE GENOMIC DNA]</scope>
    <source>
        <strain evidence="4 8">WH2</strain>
    </source>
</reference>
<keyword evidence="2" id="KW-0472">Membrane</keyword>
<dbReference type="AlphaFoldDB" id="A0A0P0GKU3"/>
<keyword evidence="1" id="KW-0175">Coiled coil</keyword>
<protein>
    <submittedName>
        <fullName evidence="4 5">Histidine kinase</fullName>
        <ecNumber evidence="4">2.7.13.3</ecNumber>
    </submittedName>
</protein>
<keyword evidence="2" id="KW-1133">Transmembrane helix</keyword>
<dbReference type="EMBL" id="JAVSNH010000001">
    <property type="protein sequence ID" value="MDT4510567.1"/>
    <property type="molecule type" value="Genomic_DNA"/>
</dbReference>
<sequence>MKWNTLLYSLLFSGLGIFSFLLLANYTNLTPQVTNTIHTPGAFVFVVATFNILGYCTLRISSWMNRLYSNNLRWKWKFIAVYIGVMLLFLLLNYGLLVAAKLMGRAENPFTFQIGGIRILLVVWLVELVILGLLLANRSIKNALRLQQKAAQLQKENNAARYTALQNQLNPHFLFNSLNTLIAEIEYNPSNAVRFTRNLSDVYRYVLQSQDKTLITLGEELEFIQSYLFLHEVRLGNCIACNITIPTEAMEYQLPPLTLQLLVENVIKHNSINSNKPMDITIQIVDHFLVVSNPIHAKKSDTTSGVGLQNLSNRCKLMIGTDIIINNENQIFTVKVPLIYE</sequence>
<accession>A0A0P0GKU3</accession>
<organism evidence="4 8">
    <name type="scientific">Bacteroides cellulosilyticus</name>
    <dbReference type="NCBI Taxonomy" id="246787"/>
    <lineage>
        <taxon>Bacteria</taxon>
        <taxon>Pseudomonadati</taxon>
        <taxon>Bacteroidota</taxon>
        <taxon>Bacteroidia</taxon>
        <taxon>Bacteroidales</taxon>
        <taxon>Bacteroidaceae</taxon>
        <taxon>Bacteroides</taxon>
    </lineage>
</organism>
<reference evidence="7" key="4">
    <citation type="submission" date="2023-08" db="EMBL/GenBank/DDBJ databases">
        <title>Reintroducing virulent viruses to syntetic microbiomes.</title>
        <authorList>
            <person name="Wilde J."/>
            <person name="Boyes R."/>
            <person name="Robinson A.V."/>
            <person name="Daisley B.A."/>
            <person name="Allen-Vercoe E."/>
        </authorList>
    </citation>
    <scope>NUCLEOTIDE SEQUENCE</scope>
    <source>
        <strain evidence="7">225I_12FAA</strain>
    </source>
</reference>
<evidence type="ECO:0000313" key="4">
    <source>
        <dbReference type="EMBL" id="ALJ58486.1"/>
    </source>
</evidence>